<dbReference type="PROSITE" id="PS00237">
    <property type="entry name" value="G_PROTEIN_RECEP_F1_1"/>
    <property type="match status" value="1"/>
</dbReference>
<evidence type="ECO:0000256" key="1">
    <source>
        <dbReference type="ARBA" id="ARBA00004141"/>
    </source>
</evidence>
<dbReference type="OrthoDB" id="10037617at2759"/>
<organism evidence="11">
    <name type="scientific">Darwinula stevensoni</name>
    <dbReference type="NCBI Taxonomy" id="69355"/>
    <lineage>
        <taxon>Eukaryota</taxon>
        <taxon>Metazoa</taxon>
        <taxon>Ecdysozoa</taxon>
        <taxon>Arthropoda</taxon>
        <taxon>Crustacea</taxon>
        <taxon>Oligostraca</taxon>
        <taxon>Ostracoda</taxon>
        <taxon>Podocopa</taxon>
        <taxon>Podocopida</taxon>
        <taxon>Darwinulocopina</taxon>
        <taxon>Darwinuloidea</taxon>
        <taxon>Darwinulidae</taxon>
        <taxon>Darwinula</taxon>
    </lineage>
</organism>
<evidence type="ECO:0000256" key="3">
    <source>
        <dbReference type="ARBA" id="ARBA00022692"/>
    </source>
</evidence>
<dbReference type="PANTHER" id="PTHR24243">
    <property type="entry name" value="G-PROTEIN COUPLED RECEPTOR"/>
    <property type="match status" value="1"/>
</dbReference>
<name>A0A7R8X8F5_9CRUS</name>
<feature type="transmembrane region" description="Helical" evidence="9">
    <location>
        <begin position="41"/>
        <end position="63"/>
    </location>
</feature>
<dbReference type="Pfam" id="PF00001">
    <property type="entry name" value="7tm_1"/>
    <property type="match status" value="1"/>
</dbReference>
<dbReference type="GO" id="GO:0008188">
    <property type="term" value="F:neuropeptide receptor activity"/>
    <property type="evidence" value="ECO:0007669"/>
    <property type="project" value="TreeGrafter"/>
</dbReference>
<protein>
    <recommendedName>
        <fullName evidence="10">G-protein coupled receptors family 1 profile domain-containing protein</fullName>
    </recommendedName>
</protein>
<dbReference type="AlphaFoldDB" id="A0A7R8X8F5"/>
<evidence type="ECO:0000256" key="5">
    <source>
        <dbReference type="ARBA" id="ARBA00023040"/>
    </source>
</evidence>
<dbReference type="Gene3D" id="1.20.1070.10">
    <property type="entry name" value="Rhodopsin 7-helix transmembrane proteins"/>
    <property type="match status" value="1"/>
</dbReference>
<reference evidence="11" key="1">
    <citation type="submission" date="2020-11" db="EMBL/GenBank/DDBJ databases">
        <authorList>
            <person name="Tran Van P."/>
        </authorList>
    </citation>
    <scope>NUCLEOTIDE SEQUENCE</scope>
</reference>
<evidence type="ECO:0000256" key="8">
    <source>
        <dbReference type="ARBA" id="ARBA00023224"/>
    </source>
</evidence>
<dbReference type="GO" id="GO:0005886">
    <property type="term" value="C:plasma membrane"/>
    <property type="evidence" value="ECO:0007669"/>
    <property type="project" value="TreeGrafter"/>
</dbReference>
<dbReference type="InterPro" id="IPR017452">
    <property type="entry name" value="GPCR_Rhodpsn_7TM"/>
</dbReference>
<keyword evidence="7" id="KW-0675">Receptor</keyword>
<dbReference type="PROSITE" id="PS50262">
    <property type="entry name" value="G_PROTEIN_RECEP_F1_2"/>
    <property type="match status" value="1"/>
</dbReference>
<evidence type="ECO:0000256" key="2">
    <source>
        <dbReference type="ARBA" id="ARBA00010663"/>
    </source>
</evidence>
<evidence type="ECO:0000313" key="11">
    <source>
        <dbReference type="EMBL" id="CAD7241601.1"/>
    </source>
</evidence>
<keyword evidence="8" id="KW-0807">Transducer</keyword>
<evidence type="ECO:0000313" key="12">
    <source>
        <dbReference type="Proteomes" id="UP000677054"/>
    </source>
</evidence>
<keyword evidence="4 9" id="KW-1133">Transmembrane helix</keyword>
<gene>
    <name evidence="11" type="ORF">DSTB1V02_LOCUS1587</name>
</gene>
<keyword evidence="12" id="KW-1185">Reference proteome</keyword>
<evidence type="ECO:0000259" key="10">
    <source>
        <dbReference type="PROSITE" id="PS50262"/>
    </source>
</evidence>
<dbReference type="PANTHER" id="PTHR24243:SF45">
    <property type="entry name" value="GASTRIN_CHOLECYSTOKININ TYPE B RECEPTOR"/>
    <property type="match status" value="1"/>
</dbReference>
<keyword evidence="5" id="KW-0297">G-protein coupled receptor</keyword>
<evidence type="ECO:0000256" key="9">
    <source>
        <dbReference type="SAM" id="Phobius"/>
    </source>
</evidence>
<evidence type="ECO:0000256" key="7">
    <source>
        <dbReference type="ARBA" id="ARBA00023170"/>
    </source>
</evidence>
<comment type="subcellular location">
    <subcellularLocation>
        <location evidence="1">Membrane</location>
        <topology evidence="1">Multi-pass membrane protein</topology>
    </subcellularLocation>
</comment>
<feature type="domain" description="G-protein coupled receptors family 1 profile" evidence="10">
    <location>
        <begin position="1"/>
        <end position="108"/>
    </location>
</feature>
<evidence type="ECO:0000256" key="4">
    <source>
        <dbReference type="ARBA" id="ARBA00022989"/>
    </source>
</evidence>
<comment type="similarity">
    <text evidence="2">Belongs to the G-protein coupled receptor 1 family.</text>
</comment>
<dbReference type="Proteomes" id="UP000677054">
    <property type="component" value="Unassembled WGS sequence"/>
</dbReference>
<dbReference type="EMBL" id="CAJPEV010000154">
    <property type="protein sequence ID" value="CAG0881492.1"/>
    <property type="molecule type" value="Genomic_DNA"/>
</dbReference>
<evidence type="ECO:0000256" key="6">
    <source>
        <dbReference type="ARBA" id="ARBA00023136"/>
    </source>
</evidence>
<dbReference type="InterPro" id="IPR000276">
    <property type="entry name" value="GPCR_Rhodpsn"/>
</dbReference>
<keyword evidence="3 9" id="KW-0812">Transmembrane</keyword>
<keyword evidence="6 9" id="KW-0472">Membrane</keyword>
<dbReference type="SUPFAM" id="SSF81321">
    <property type="entry name" value="Family A G protein-coupled receptor-like"/>
    <property type="match status" value="1"/>
</dbReference>
<proteinExistence type="inferred from homology"/>
<sequence length="108" mass="12330">MGVSVAVSAWTLVSISIERYNAICHPLKSRRWQTLSHSYKVIVVIWVVCLTTMTPIAVLSQLIPLHQDVLAEKVVFVSRLAEENAEKPFWSGRKPDQTRIRRSLKDET</sequence>
<accession>A0A7R8X8F5</accession>
<dbReference type="EMBL" id="LR899671">
    <property type="protein sequence ID" value="CAD7241601.1"/>
    <property type="molecule type" value="Genomic_DNA"/>
</dbReference>